<reference evidence="10 11" key="1">
    <citation type="submission" date="2020-02" db="EMBL/GenBank/DDBJ databases">
        <title>Genome sequence of the type strain CGMCC 1.15528 of Mesorhizobium zhangyense.</title>
        <authorList>
            <person name="Gao J."/>
            <person name="Sun J."/>
        </authorList>
    </citation>
    <scope>NUCLEOTIDE SEQUENCE [LARGE SCALE GENOMIC DNA]</scope>
    <source>
        <strain evidence="10 11">CGMCC 1.15528</strain>
    </source>
</reference>
<dbReference type="Pfam" id="PF02706">
    <property type="entry name" value="Wzz"/>
    <property type="match status" value="1"/>
</dbReference>
<comment type="caution">
    <text evidence="10">The sequence shown here is derived from an EMBL/GenBank/DDBJ whole genome shotgun (WGS) entry which is preliminary data.</text>
</comment>
<organism evidence="10 11">
    <name type="scientific">Mesorhizobium zhangyense</name>
    <dbReference type="NCBI Taxonomy" id="1776730"/>
    <lineage>
        <taxon>Bacteria</taxon>
        <taxon>Pseudomonadati</taxon>
        <taxon>Pseudomonadota</taxon>
        <taxon>Alphaproteobacteria</taxon>
        <taxon>Hyphomicrobiales</taxon>
        <taxon>Phyllobacteriaceae</taxon>
        <taxon>Mesorhizobium</taxon>
    </lineage>
</organism>
<evidence type="ECO:0000256" key="1">
    <source>
        <dbReference type="ARBA" id="ARBA00004651"/>
    </source>
</evidence>
<dbReference type="RefSeq" id="WP_165120245.1">
    <property type="nucleotide sequence ID" value="NZ_JAAKZG010000011.1"/>
</dbReference>
<evidence type="ECO:0000256" key="4">
    <source>
        <dbReference type="ARBA" id="ARBA00022989"/>
    </source>
</evidence>
<evidence type="ECO:0000259" key="9">
    <source>
        <dbReference type="Pfam" id="PF02706"/>
    </source>
</evidence>
<dbReference type="PANTHER" id="PTHR32309:SF13">
    <property type="entry name" value="FERRIC ENTEROBACTIN TRANSPORT PROTEIN FEPE"/>
    <property type="match status" value="1"/>
</dbReference>
<evidence type="ECO:0000256" key="6">
    <source>
        <dbReference type="SAM" id="Coils"/>
    </source>
</evidence>
<dbReference type="GO" id="GO:0005886">
    <property type="term" value="C:plasma membrane"/>
    <property type="evidence" value="ECO:0007669"/>
    <property type="project" value="UniProtKB-SubCell"/>
</dbReference>
<protein>
    <submittedName>
        <fullName evidence="10">Lipopolysaccharide biosynthesis protein</fullName>
    </submittedName>
</protein>
<evidence type="ECO:0000256" key="2">
    <source>
        <dbReference type="ARBA" id="ARBA00022475"/>
    </source>
</evidence>
<keyword evidence="11" id="KW-1185">Reference proteome</keyword>
<accession>A0A7C9VEA1</accession>
<dbReference type="EMBL" id="JAAKZG010000011">
    <property type="protein sequence ID" value="NGN43847.1"/>
    <property type="molecule type" value="Genomic_DNA"/>
</dbReference>
<feature type="transmembrane region" description="Helical" evidence="8">
    <location>
        <begin position="17"/>
        <end position="38"/>
    </location>
</feature>
<dbReference type="GO" id="GO:0004713">
    <property type="term" value="F:protein tyrosine kinase activity"/>
    <property type="evidence" value="ECO:0007669"/>
    <property type="project" value="TreeGrafter"/>
</dbReference>
<dbReference type="Proteomes" id="UP000481252">
    <property type="component" value="Unassembled WGS sequence"/>
</dbReference>
<proteinExistence type="predicted"/>
<evidence type="ECO:0000313" key="11">
    <source>
        <dbReference type="Proteomes" id="UP000481252"/>
    </source>
</evidence>
<evidence type="ECO:0000313" key="10">
    <source>
        <dbReference type="EMBL" id="NGN43847.1"/>
    </source>
</evidence>
<sequence length="519" mass="57025">MGDLDLRFYLSIFLRRLPYFLVVATFVTTAAVALALYLPPIFQASAKILVESPQIPADLARSTVPINAVEQLQIIEQQIMTRENVLALAEKLKIYGDKASEIPQADIIEDMRGRTKFELLQKDGPSGSLGAKVFSVSFIAGDADLAAKVVNEFTKLILQMNVRLRTDRAGETMQFFNQEVARLGGELSRLEAEILKFKNANKDALPDGLDFRRNQQNNQQERLQSLEREEAALRSRRNNLVELFESTGRIVSAGPVTLEQQMLQDLQRTLAEQLALFSENSPNIVALRARIKTLENGMQAKQASDADTSKGKRGTSELDLQLSDIDDRLKYITQEKASITENLAELTKSITATPRNETVLNSLERNRENIQAQYNIATARSAEASTGEQIEVSAKGERFTVVEPAVAPQKPTSPNRRRIAGAGFAGGIGLGLGLIVLLELLNKSIRRPTELVRTLQIQPLATISYIPVKREKKTAKLAQAAGFAAFVATTATSSIPIDRQDHPAGLSTERPVSGFTAAG</sequence>
<gene>
    <name evidence="10" type="ORF">G6N74_22535</name>
</gene>
<keyword evidence="4 8" id="KW-1133">Transmembrane helix</keyword>
<keyword evidence="3 8" id="KW-0812">Transmembrane</keyword>
<feature type="coiled-coil region" evidence="6">
    <location>
        <begin position="173"/>
        <end position="243"/>
    </location>
</feature>
<keyword evidence="6" id="KW-0175">Coiled coil</keyword>
<comment type="subcellular location">
    <subcellularLocation>
        <location evidence="1">Cell membrane</location>
        <topology evidence="1">Multi-pass membrane protein</topology>
    </subcellularLocation>
</comment>
<dbReference type="InterPro" id="IPR003856">
    <property type="entry name" value="LPS_length_determ_N"/>
</dbReference>
<feature type="transmembrane region" description="Helical" evidence="8">
    <location>
        <begin position="419"/>
        <end position="441"/>
    </location>
</feature>
<evidence type="ECO:0000256" key="3">
    <source>
        <dbReference type="ARBA" id="ARBA00022692"/>
    </source>
</evidence>
<feature type="domain" description="Polysaccharide chain length determinant N-terminal" evidence="9">
    <location>
        <begin position="3"/>
        <end position="85"/>
    </location>
</feature>
<feature type="region of interest" description="Disordered" evidence="7">
    <location>
        <begin position="498"/>
        <end position="519"/>
    </location>
</feature>
<keyword evidence="5 8" id="KW-0472">Membrane</keyword>
<name>A0A7C9VEA1_9HYPH</name>
<evidence type="ECO:0000256" key="5">
    <source>
        <dbReference type="ARBA" id="ARBA00023136"/>
    </source>
</evidence>
<evidence type="ECO:0000256" key="8">
    <source>
        <dbReference type="SAM" id="Phobius"/>
    </source>
</evidence>
<evidence type="ECO:0000256" key="7">
    <source>
        <dbReference type="SAM" id="MobiDB-lite"/>
    </source>
</evidence>
<dbReference type="PANTHER" id="PTHR32309">
    <property type="entry name" value="TYROSINE-PROTEIN KINASE"/>
    <property type="match status" value="1"/>
</dbReference>
<dbReference type="AlphaFoldDB" id="A0A7C9VEA1"/>
<dbReference type="InterPro" id="IPR050445">
    <property type="entry name" value="Bact_polysacc_biosynth/exp"/>
</dbReference>
<keyword evidence="2" id="KW-1003">Cell membrane</keyword>